<feature type="chain" id="PRO_5028219472" evidence="1">
    <location>
        <begin position="26"/>
        <end position="89"/>
    </location>
</feature>
<reference evidence="2" key="1">
    <citation type="submission" date="2020-01" db="EMBL/GenBank/DDBJ databases">
        <authorList>
            <person name="Meier V. D."/>
            <person name="Meier V D."/>
        </authorList>
    </citation>
    <scope>NUCLEOTIDE SEQUENCE</scope>
    <source>
        <strain evidence="2">HLG_WM_MAG_02</strain>
    </source>
</reference>
<keyword evidence="1" id="KW-0732">Signal</keyword>
<gene>
    <name evidence="2" type="ORF">HELGO_WM47767</name>
</gene>
<organism evidence="2">
    <name type="scientific">uncultured Sulfurovum sp</name>
    <dbReference type="NCBI Taxonomy" id="269237"/>
    <lineage>
        <taxon>Bacteria</taxon>
        <taxon>Pseudomonadati</taxon>
        <taxon>Campylobacterota</taxon>
        <taxon>Epsilonproteobacteria</taxon>
        <taxon>Campylobacterales</taxon>
        <taxon>Sulfurovaceae</taxon>
        <taxon>Sulfurovum</taxon>
        <taxon>environmental samples</taxon>
    </lineage>
</organism>
<feature type="signal peptide" evidence="1">
    <location>
        <begin position="1"/>
        <end position="25"/>
    </location>
</feature>
<dbReference type="AlphaFoldDB" id="A0A6S6TVY5"/>
<evidence type="ECO:0000313" key="2">
    <source>
        <dbReference type="EMBL" id="CAA6820900.1"/>
    </source>
</evidence>
<name>A0A6S6TVY5_9BACT</name>
<protein>
    <submittedName>
        <fullName evidence="2">Uncharacterized protein</fullName>
    </submittedName>
</protein>
<evidence type="ECO:0000256" key="1">
    <source>
        <dbReference type="SAM" id="SignalP"/>
    </source>
</evidence>
<accession>A0A6S6TVY5</accession>
<sequence>MIKFYNAKVNVLVLSLFLGLSSVSAHEGHSHKAPWEACEKVKKADECSYTNGIGDLFQGTCQVFTKALMCVRNKPIVKAKDIPVKSIKK</sequence>
<dbReference type="EMBL" id="CACVAZ010000137">
    <property type="protein sequence ID" value="CAA6820900.1"/>
    <property type="molecule type" value="Genomic_DNA"/>
</dbReference>
<proteinExistence type="predicted"/>